<reference evidence="2 3" key="1">
    <citation type="submission" date="2024-03" db="EMBL/GenBank/DDBJ databases">
        <title>Aureococcus anophagefferens CCMP1851 and Kratosvirus quantuckense: Draft genome of a second virus-susceptible host strain in the model system.</title>
        <authorList>
            <person name="Chase E."/>
            <person name="Truchon A.R."/>
            <person name="Schepens W."/>
            <person name="Wilhelm S.W."/>
        </authorList>
    </citation>
    <scope>NUCLEOTIDE SEQUENCE [LARGE SCALE GENOMIC DNA]</scope>
    <source>
        <strain evidence="2 3">CCMP1851</strain>
    </source>
</reference>
<proteinExistence type="predicted"/>
<name>A0ABR1GA22_AURAN</name>
<evidence type="ECO:0000256" key="1">
    <source>
        <dbReference type="SAM" id="MobiDB-lite"/>
    </source>
</evidence>
<sequence length="129" mass="14577">MIQQMIEMLDPGAPHVVFEPNGALADGPLAHNRDRYRPRSPWHEDDWPDGEVEWYPGLVSEAKEDGTYAILFDDEDERYGVPRDELRPIFVAGSFDWTHPFVQPDAAETQSSVDDRANSPAPEAIPEES</sequence>
<organism evidence="2 3">
    <name type="scientific">Aureococcus anophagefferens</name>
    <name type="common">Harmful bloom alga</name>
    <dbReference type="NCBI Taxonomy" id="44056"/>
    <lineage>
        <taxon>Eukaryota</taxon>
        <taxon>Sar</taxon>
        <taxon>Stramenopiles</taxon>
        <taxon>Ochrophyta</taxon>
        <taxon>Pelagophyceae</taxon>
        <taxon>Pelagomonadales</taxon>
        <taxon>Pelagomonadaceae</taxon>
        <taxon>Aureococcus</taxon>
    </lineage>
</organism>
<dbReference type="Proteomes" id="UP001363151">
    <property type="component" value="Unassembled WGS sequence"/>
</dbReference>
<dbReference type="CDD" id="cd04508">
    <property type="entry name" value="Tudor_SF"/>
    <property type="match status" value="1"/>
</dbReference>
<dbReference type="EMBL" id="JBBJCI010000038">
    <property type="protein sequence ID" value="KAK7250070.1"/>
    <property type="molecule type" value="Genomic_DNA"/>
</dbReference>
<evidence type="ECO:0000313" key="2">
    <source>
        <dbReference type="EMBL" id="KAK7250070.1"/>
    </source>
</evidence>
<dbReference type="Gene3D" id="2.30.30.140">
    <property type="match status" value="1"/>
</dbReference>
<accession>A0ABR1GA22</accession>
<keyword evidence="3" id="KW-1185">Reference proteome</keyword>
<protein>
    <submittedName>
        <fullName evidence="2">Uncharacterized protein</fullName>
    </submittedName>
</protein>
<feature type="region of interest" description="Disordered" evidence="1">
    <location>
        <begin position="101"/>
        <end position="129"/>
    </location>
</feature>
<comment type="caution">
    <text evidence="2">The sequence shown here is derived from an EMBL/GenBank/DDBJ whole genome shotgun (WGS) entry which is preliminary data.</text>
</comment>
<gene>
    <name evidence="2" type="ORF">SO694_00006170</name>
</gene>
<evidence type="ECO:0000313" key="3">
    <source>
        <dbReference type="Proteomes" id="UP001363151"/>
    </source>
</evidence>